<protein>
    <submittedName>
        <fullName evidence="1">Uncharacterized protein</fullName>
    </submittedName>
</protein>
<keyword evidence="2" id="KW-1185">Reference proteome</keyword>
<dbReference type="RefSeq" id="WP_112574076.1">
    <property type="nucleotide sequence ID" value="NZ_CP043450.1"/>
</dbReference>
<name>A0A5C1HUA7_9SPHI</name>
<organism evidence="1 2">
    <name type="scientific">Mucilaginibacter rubeus</name>
    <dbReference type="NCBI Taxonomy" id="2027860"/>
    <lineage>
        <taxon>Bacteria</taxon>
        <taxon>Pseudomonadati</taxon>
        <taxon>Bacteroidota</taxon>
        <taxon>Sphingobacteriia</taxon>
        <taxon>Sphingobacteriales</taxon>
        <taxon>Sphingobacteriaceae</taxon>
        <taxon>Mucilaginibacter</taxon>
    </lineage>
</organism>
<sequence length="154" mass="17521">MKYPLDFYTSYNQFYVYDESSPGQTDSASFCTNEAYEDRLAIEDGVLGIRTECYGPVKAELEILETANNIVDFSSFDHVVEAGIDIKSGVIQILNCPDWTVQIELRTAPGNYRVRIYSSNLASVDGDEGNDFYRIEIWPSENAERTVLKKYLRS</sequence>
<gene>
    <name evidence="1" type="ORF">DEO27_005345</name>
</gene>
<evidence type="ECO:0000313" key="1">
    <source>
        <dbReference type="EMBL" id="QEM09466.1"/>
    </source>
</evidence>
<reference evidence="1" key="1">
    <citation type="submission" date="2019-08" db="EMBL/GenBank/DDBJ databases">
        <title>Comparative genome analysis confer to the adaptation heavy metal polluted environment.</title>
        <authorList>
            <person name="Li Y."/>
        </authorList>
    </citation>
    <scope>NUCLEOTIDE SEQUENCE [LARGE SCALE GENOMIC DNA]</scope>
    <source>
        <strain evidence="1">P1</strain>
    </source>
</reference>
<dbReference type="InterPro" id="IPR038691">
    <property type="entry name" value="ComJ_sf"/>
</dbReference>
<dbReference type="AlphaFoldDB" id="A0A5C1HUA7"/>
<proteinExistence type="predicted"/>
<dbReference type="KEGG" id="mrub:DEO27_005345"/>
<evidence type="ECO:0000313" key="2">
    <source>
        <dbReference type="Proteomes" id="UP000251402"/>
    </source>
</evidence>
<dbReference type="Gene3D" id="2.60.34.30">
    <property type="entry name" value="Competence, DNA-entry nuclease inhibitor, ComJ"/>
    <property type="match status" value="1"/>
</dbReference>
<dbReference type="Proteomes" id="UP000251402">
    <property type="component" value="Chromosome"/>
</dbReference>
<dbReference type="EMBL" id="CP043450">
    <property type="protein sequence ID" value="QEM09466.1"/>
    <property type="molecule type" value="Genomic_DNA"/>
</dbReference>
<accession>A0A5C1HUA7</accession>
<dbReference type="OrthoDB" id="280156at2"/>